<evidence type="ECO:0000313" key="1">
    <source>
        <dbReference type="EMBL" id="RYC30861.1"/>
    </source>
</evidence>
<protein>
    <recommendedName>
        <fullName evidence="3">DUF4347 domain-containing protein</fullName>
    </recommendedName>
</protein>
<dbReference type="AlphaFoldDB" id="A0A4Q2U700"/>
<keyword evidence="2" id="KW-1185">Reference proteome</keyword>
<reference evidence="1 2" key="1">
    <citation type="submission" date="2018-12" db="EMBL/GenBank/DDBJ databases">
        <authorList>
            <person name="Grouzdev D.S."/>
            <person name="Krutkina M.S."/>
        </authorList>
    </citation>
    <scope>NUCLEOTIDE SEQUENCE [LARGE SCALE GENOMIC DNA]</scope>
    <source>
        <strain evidence="1 2">RmlP026</strain>
    </source>
</reference>
<evidence type="ECO:0000313" key="2">
    <source>
        <dbReference type="Proteomes" id="UP000290759"/>
    </source>
</evidence>
<dbReference type="EMBL" id="QYBB01000020">
    <property type="protein sequence ID" value="RYC30861.1"/>
    <property type="molecule type" value="Genomic_DNA"/>
</dbReference>
<organism evidence="1 2">
    <name type="scientific">Lichenibacterium minor</name>
    <dbReference type="NCBI Taxonomy" id="2316528"/>
    <lineage>
        <taxon>Bacteria</taxon>
        <taxon>Pseudomonadati</taxon>
        <taxon>Pseudomonadota</taxon>
        <taxon>Alphaproteobacteria</taxon>
        <taxon>Hyphomicrobiales</taxon>
        <taxon>Lichenihabitantaceae</taxon>
        <taxon>Lichenibacterium</taxon>
    </lineage>
</organism>
<accession>A0A4Q2U700</accession>
<reference evidence="1 2" key="2">
    <citation type="submission" date="2019-02" db="EMBL/GenBank/DDBJ databases">
        <title>'Lichenibacterium ramalinii' gen. nov. sp. nov., 'Lichenibacterium minor' gen. nov. sp. nov.</title>
        <authorList>
            <person name="Pankratov T."/>
        </authorList>
    </citation>
    <scope>NUCLEOTIDE SEQUENCE [LARGE SCALE GENOMIC DNA]</scope>
    <source>
        <strain evidence="1 2">RmlP026</strain>
    </source>
</reference>
<sequence length="210" mass="23696">MSGTGLAIVECRWWEHGNDSVRPLFETLAGIVEDNPHDVRYDMFADRSSLEAIIGTVADAEHYHTLYIASHGNQSELGGVGGARISRTELRNAFRNKNTDGNIIGIYFGSCLIGNVDNAAFFLEGTNLMWIAGYKESVDWIDSSAIDMIFWSKYLHERKRNRSRRRNKKSEIDMVLHASKEMKNLVPNVFTQMGFNIYQRSAAGSIVGVW</sequence>
<gene>
    <name evidence="1" type="ORF">D3273_16885</name>
</gene>
<dbReference type="RefSeq" id="WP_129228060.1">
    <property type="nucleotide sequence ID" value="NZ_QYBB01000020.1"/>
</dbReference>
<dbReference type="OrthoDB" id="8399714at2"/>
<proteinExistence type="predicted"/>
<evidence type="ECO:0008006" key="3">
    <source>
        <dbReference type="Google" id="ProtNLM"/>
    </source>
</evidence>
<dbReference type="Proteomes" id="UP000290759">
    <property type="component" value="Unassembled WGS sequence"/>
</dbReference>
<comment type="caution">
    <text evidence="1">The sequence shown here is derived from an EMBL/GenBank/DDBJ whole genome shotgun (WGS) entry which is preliminary data.</text>
</comment>
<name>A0A4Q2U700_9HYPH</name>